<dbReference type="CDD" id="cd07984">
    <property type="entry name" value="LPLAT_LABLAT-like"/>
    <property type="match status" value="1"/>
</dbReference>
<keyword evidence="6 7" id="KW-0012">Acyltransferase</keyword>
<evidence type="ECO:0000256" key="3">
    <source>
        <dbReference type="ARBA" id="ARBA00022519"/>
    </source>
</evidence>
<evidence type="ECO:0000256" key="5">
    <source>
        <dbReference type="ARBA" id="ARBA00023136"/>
    </source>
</evidence>
<gene>
    <name evidence="7" type="ORF">FJY68_12605</name>
</gene>
<dbReference type="Pfam" id="PF03279">
    <property type="entry name" value="Lip_A_acyltrans"/>
    <property type="match status" value="1"/>
</dbReference>
<sequence length="262" mass="29627">MSLPAVALALVRALPSSPAALLSRTIVLLYLALRPDHRQEIRRNLRIITGKDNRWFWIRNGWRLGLNLSVMAKVGTRTGDALVDRAKVYGENLLCQTVERELHTTMASYHFGLWEYLPQVFGRNGRRVALAVGEQRDTALDRQLSRLRRAGGVTMARGLRQAIKARERSSITGFMLDNTRQGLQVWTEWDGIRVRMPGIGFRLAARRGGQLVPAFARLQNGRVRVDVYPPGNEQAAARALCEEVREHPEEWVWWGKAGAIAQ</sequence>
<protein>
    <submittedName>
        <fullName evidence="7">Lysophospholipid acyltransferase family protein</fullName>
    </submittedName>
</protein>
<dbReference type="InterPro" id="IPR004960">
    <property type="entry name" value="LipA_acyltrans"/>
</dbReference>
<evidence type="ECO:0000256" key="2">
    <source>
        <dbReference type="ARBA" id="ARBA00022475"/>
    </source>
</evidence>
<dbReference type="PANTHER" id="PTHR30606">
    <property type="entry name" value="LIPID A BIOSYNTHESIS LAUROYL ACYLTRANSFERASE"/>
    <property type="match status" value="1"/>
</dbReference>
<evidence type="ECO:0000256" key="1">
    <source>
        <dbReference type="ARBA" id="ARBA00004533"/>
    </source>
</evidence>
<keyword evidence="5" id="KW-0472">Membrane</keyword>
<reference evidence="7" key="1">
    <citation type="submission" date="2019-03" db="EMBL/GenBank/DDBJ databases">
        <title>Lake Tanganyika Metagenome-Assembled Genomes (MAGs).</title>
        <authorList>
            <person name="Tran P."/>
        </authorList>
    </citation>
    <scope>NUCLEOTIDE SEQUENCE</scope>
    <source>
        <strain evidence="7">K_DeepCast_150m_m2_040</strain>
    </source>
</reference>
<evidence type="ECO:0000313" key="7">
    <source>
        <dbReference type="EMBL" id="MBM3332665.1"/>
    </source>
</evidence>
<dbReference type="Proteomes" id="UP000779900">
    <property type="component" value="Unassembled WGS sequence"/>
</dbReference>
<evidence type="ECO:0000256" key="6">
    <source>
        <dbReference type="ARBA" id="ARBA00023315"/>
    </source>
</evidence>
<dbReference type="EMBL" id="VGIR01000115">
    <property type="protein sequence ID" value="MBM3332665.1"/>
    <property type="molecule type" value="Genomic_DNA"/>
</dbReference>
<keyword evidence="3" id="KW-0997">Cell inner membrane</keyword>
<keyword evidence="2" id="KW-1003">Cell membrane</keyword>
<name>A0A937XKA4_UNCW3</name>
<dbReference type="GO" id="GO:0016746">
    <property type="term" value="F:acyltransferase activity"/>
    <property type="evidence" value="ECO:0007669"/>
    <property type="project" value="UniProtKB-KW"/>
</dbReference>
<evidence type="ECO:0000313" key="8">
    <source>
        <dbReference type="Proteomes" id="UP000779900"/>
    </source>
</evidence>
<dbReference type="PANTHER" id="PTHR30606:SF10">
    <property type="entry name" value="PHOSPHATIDYLINOSITOL MANNOSIDE ACYLTRANSFERASE"/>
    <property type="match status" value="1"/>
</dbReference>
<comment type="caution">
    <text evidence="7">The sequence shown here is derived from an EMBL/GenBank/DDBJ whole genome shotgun (WGS) entry which is preliminary data.</text>
</comment>
<dbReference type="AlphaFoldDB" id="A0A937XKA4"/>
<comment type="subcellular location">
    <subcellularLocation>
        <location evidence="1">Cell inner membrane</location>
    </subcellularLocation>
</comment>
<organism evidence="7 8">
    <name type="scientific">candidate division WOR-3 bacterium</name>
    <dbReference type="NCBI Taxonomy" id="2052148"/>
    <lineage>
        <taxon>Bacteria</taxon>
        <taxon>Bacteria division WOR-3</taxon>
    </lineage>
</organism>
<keyword evidence="4" id="KW-0808">Transferase</keyword>
<dbReference type="GO" id="GO:0009247">
    <property type="term" value="P:glycolipid biosynthetic process"/>
    <property type="evidence" value="ECO:0007669"/>
    <property type="project" value="UniProtKB-ARBA"/>
</dbReference>
<accession>A0A937XKA4</accession>
<evidence type="ECO:0000256" key="4">
    <source>
        <dbReference type="ARBA" id="ARBA00022679"/>
    </source>
</evidence>
<dbReference type="GO" id="GO:0005886">
    <property type="term" value="C:plasma membrane"/>
    <property type="evidence" value="ECO:0007669"/>
    <property type="project" value="UniProtKB-SubCell"/>
</dbReference>
<proteinExistence type="predicted"/>